<keyword evidence="2" id="KW-1185">Reference proteome</keyword>
<dbReference type="InterPro" id="IPR058238">
    <property type="entry name" value="Lant_leader_dom"/>
</dbReference>
<evidence type="ECO:0000313" key="1">
    <source>
        <dbReference type="EMBL" id="RYU82786.1"/>
    </source>
</evidence>
<comment type="caution">
    <text evidence="1">The sequence shown here is derived from an EMBL/GenBank/DDBJ whole genome shotgun (WGS) entry which is preliminary data.</text>
</comment>
<evidence type="ECO:0000313" key="2">
    <source>
        <dbReference type="Proteomes" id="UP000294155"/>
    </source>
</evidence>
<organism evidence="1 2">
    <name type="scientific">Hymenobacter persicinus</name>
    <dbReference type="NCBI Taxonomy" id="2025506"/>
    <lineage>
        <taxon>Bacteria</taxon>
        <taxon>Pseudomonadati</taxon>
        <taxon>Bacteroidota</taxon>
        <taxon>Cytophagia</taxon>
        <taxon>Cytophagales</taxon>
        <taxon>Hymenobacteraceae</taxon>
        <taxon>Hymenobacter</taxon>
    </lineage>
</organism>
<sequence length="65" mass="7341">MKKLNNKLQLNKKTLASLDDQAMAQLKGGMMWPDMDHTYSLSMGDLCRYSQMMGVPTREGCINSL</sequence>
<dbReference type="RefSeq" id="WP_129919768.1">
    <property type="nucleotide sequence ID" value="NZ_SEWE01000005.1"/>
</dbReference>
<protein>
    <submittedName>
        <fullName evidence="1">Uncharacterized protein</fullName>
    </submittedName>
</protein>
<dbReference type="AlphaFoldDB" id="A0A4Q5LG39"/>
<dbReference type="Proteomes" id="UP000294155">
    <property type="component" value="Unassembled WGS sequence"/>
</dbReference>
<dbReference type="NCBIfam" id="NF038153">
    <property type="entry name" value="lant_leader_L1a"/>
    <property type="match status" value="1"/>
</dbReference>
<proteinExistence type="predicted"/>
<reference evidence="1 2" key="1">
    <citation type="submission" date="2019-02" db="EMBL/GenBank/DDBJ databases">
        <title>Bacterial novel species isolated from soil.</title>
        <authorList>
            <person name="Jung H.-Y."/>
        </authorList>
    </citation>
    <scope>NUCLEOTIDE SEQUENCE [LARGE SCALE GENOMIC DNA]</scope>
    <source>
        <strain evidence="1 2">1-3-3-3</strain>
    </source>
</reference>
<name>A0A4Q5LG39_9BACT</name>
<accession>A0A4Q5LG39</accession>
<gene>
    <name evidence="1" type="ORF">EWM57_03600</name>
</gene>
<dbReference type="EMBL" id="SEWE01000005">
    <property type="protein sequence ID" value="RYU82786.1"/>
    <property type="molecule type" value="Genomic_DNA"/>
</dbReference>